<protein>
    <submittedName>
        <fullName evidence="4">Amidotransferase</fullName>
    </submittedName>
</protein>
<dbReference type="Pfam" id="PF01425">
    <property type="entry name" value="Amidase"/>
    <property type="match status" value="1"/>
</dbReference>
<dbReference type="InterPro" id="IPR036928">
    <property type="entry name" value="AS_sf"/>
</dbReference>
<dbReference type="InterPro" id="IPR023631">
    <property type="entry name" value="Amidase_dom"/>
</dbReference>
<dbReference type="InterPro" id="IPR000120">
    <property type="entry name" value="Amidase"/>
</dbReference>
<dbReference type="AlphaFoldDB" id="F0X9U8"/>
<feature type="region of interest" description="Disordered" evidence="2">
    <location>
        <begin position="1"/>
        <end position="25"/>
    </location>
</feature>
<dbReference type="GeneID" id="25976646"/>
<gene>
    <name evidence="4" type="ORF">CMQ_3535</name>
</gene>
<dbReference type="PANTHER" id="PTHR11895:SF67">
    <property type="entry name" value="AMIDASE DOMAIN-CONTAINING PROTEIN"/>
    <property type="match status" value="1"/>
</dbReference>
<keyword evidence="5" id="KW-1185">Reference proteome</keyword>
<dbReference type="GO" id="GO:0016740">
    <property type="term" value="F:transferase activity"/>
    <property type="evidence" value="ECO:0007669"/>
    <property type="project" value="UniProtKB-KW"/>
</dbReference>
<dbReference type="HOGENOM" id="CLU_009600_0_2_1"/>
<feature type="domain" description="Amidase" evidence="3">
    <location>
        <begin position="168"/>
        <end position="591"/>
    </location>
</feature>
<evidence type="ECO:0000256" key="1">
    <source>
        <dbReference type="ARBA" id="ARBA00009199"/>
    </source>
</evidence>
<dbReference type="eggNOG" id="KOG1211">
    <property type="taxonomic scope" value="Eukaryota"/>
</dbReference>
<sequence>MDPSSRKRGYVNYPEPLKGPDVPYQDDRKSNPAIRGWILVICAYIMEYVGFIRRTVWKNAGFATLRNIRPQIEDYEPFFEPAIVPLPDAVEPTDKPLDLTLPSSLPPPPAERYPASRYYSSNDYHELYLSGKLTPTAVAEALLPLIRRNQGQKGPYSIGWFDTKEDLVLRAAEASTLRYRKKQSLGPLDGVPTAVKDEYDMEGYMSCLGSVNDYTGSFLEDGTYTTWCVRKLEEAGCIILGKLHMVEFGLDTPGNNINHGTPPNPYNERYYTGGSSSGAGYAVASGLIPFALGSDGGGSVRIPASFCSVYGLKPTHGRISFKPGQNHCITCACLGPLAADVRTLATAYSVIGQPHPTSAFPPVPPPSVLLDRQRPTLPSSLSAPSSPRVLGIPNVWIAQAVPAVQELCNTFIESLVRDHGYTTVPIEIPLLVEGQNAHALTVLTDAATLLPEYGNLTPTTRILLSLGRTTPATDYLLAQKLRRALVQHLSYLWHKHPGMIIMTPTTSCAGWPVRSPSEYSYGVSDGDTTIRSMEYVWLANFCGLPSISIPAGYVVPEGQPGAGNIAGANVSGKVPVGIMATGEWATEADLLRFGMDAESVSAERRARPSIWYDVVASAKPKSAITI</sequence>
<name>F0X9U8_GROCL</name>
<keyword evidence="4" id="KW-0808">Transferase</keyword>
<evidence type="ECO:0000313" key="5">
    <source>
        <dbReference type="Proteomes" id="UP000007796"/>
    </source>
</evidence>
<dbReference type="Gene3D" id="3.90.1300.10">
    <property type="entry name" value="Amidase signature (AS) domain"/>
    <property type="match status" value="1"/>
</dbReference>
<dbReference type="PROSITE" id="PS00571">
    <property type="entry name" value="AMIDASES"/>
    <property type="match status" value="1"/>
</dbReference>
<organism evidence="5">
    <name type="scientific">Grosmannia clavigera (strain kw1407 / UAMH 11150)</name>
    <name type="common">Blue stain fungus</name>
    <name type="synonym">Graphiocladiella clavigera</name>
    <dbReference type="NCBI Taxonomy" id="655863"/>
    <lineage>
        <taxon>Eukaryota</taxon>
        <taxon>Fungi</taxon>
        <taxon>Dikarya</taxon>
        <taxon>Ascomycota</taxon>
        <taxon>Pezizomycotina</taxon>
        <taxon>Sordariomycetes</taxon>
        <taxon>Sordariomycetidae</taxon>
        <taxon>Ophiostomatales</taxon>
        <taxon>Ophiostomataceae</taxon>
        <taxon>Leptographium</taxon>
    </lineage>
</organism>
<evidence type="ECO:0000259" key="3">
    <source>
        <dbReference type="Pfam" id="PF01425"/>
    </source>
</evidence>
<dbReference type="InterPro" id="IPR020556">
    <property type="entry name" value="Amidase_CS"/>
</dbReference>
<accession>F0X9U8</accession>
<dbReference type="Proteomes" id="UP000007796">
    <property type="component" value="Unassembled WGS sequence"/>
</dbReference>
<reference evidence="4 5" key="1">
    <citation type="journal article" date="2011" name="Proc. Natl. Acad. Sci. U.S.A.">
        <title>Genome and transcriptome analyses of the mountain pine beetle-fungal symbiont Grosmannia clavigera, a lodgepole pine pathogen.</title>
        <authorList>
            <person name="DiGuistini S."/>
            <person name="Wang Y."/>
            <person name="Liao N.Y."/>
            <person name="Taylor G."/>
            <person name="Tanguay P."/>
            <person name="Feau N."/>
            <person name="Henrissat B."/>
            <person name="Chan S.K."/>
            <person name="Hesse-Orce U."/>
            <person name="Alamouti S.M."/>
            <person name="Tsui C.K.M."/>
            <person name="Docking R.T."/>
            <person name="Levasseur A."/>
            <person name="Haridas S."/>
            <person name="Robertson G."/>
            <person name="Birol I."/>
            <person name="Holt R.A."/>
            <person name="Marra M.A."/>
            <person name="Hamelin R.C."/>
            <person name="Hirst M."/>
            <person name="Jones S.J.M."/>
            <person name="Bohlmann J."/>
            <person name="Breuil C."/>
        </authorList>
    </citation>
    <scope>NUCLEOTIDE SEQUENCE [LARGE SCALE GENOMIC DNA]</scope>
    <source>
        <strain evidence="5">kw1407 / UAMH 11150</strain>
    </source>
</reference>
<comment type="similarity">
    <text evidence="1">Belongs to the amidase family.</text>
</comment>
<dbReference type="OrthoDB" id="421993at2759"/>
<dbReference type="STRING" id="655863.F0X9U8"/>
<evidence type="ECO:0000256" key="2">
    <source>
        <dbReference type="SAM" id="MobiDB-lite"/>
    </source>
</evidence>
<dbReference type="EMBL" id="GL629735">
    <property type="protein sequence ID" value="EFX05466.1"/>
    <property type="molecule type" value="Genomic_DNA"/>
</dbReference>
<dbReference type="InParanoid" id="F0X9U8"/>
<dbReference type="RefSeq" id="XP_014174948.1">
    <property type="nucleotide sequence ID" value="XM_014319473.1"/>
</dbReference>
<proteinExistence type="inferred from homology"/>
<dbReference type="SUPFAM" id="SSF75304">
    <property type="entry name" value="Amidase signature (AS) enzymes"/>
    <property type="match status" value="1"/>
</dbReference>
<evidence type="ECO:0000313" key="4">
    <source>
        <dbReference type="EMBL" id="EFX05466.1"/>
    </source>
</evidence>
<dbReference type="PANTHER" id="PTHR11895">
    <property type="entry name" value="TRANSAMIDASE"/>
    <property type="match status" value="1"/>
</dbReference>